<dbReference type="PANTHER" id="PTHR46701">
    <property type="entry name" value="GLYCOSYLTRANSFERASE-LIKE KOBITO 1"/>
    <property type="match status" value="1"/>
</dbReference>
<dbReference type="GO" id="GO:0030244">
    <property type="term" value="P:cellulose biosynthetic process"/>
    <property type="evidence" value="ECO:0007669"/>
    <property type="project" value="InterPro"/>
</dbReference>
<keyword evidence="2" id="KW-1185">Reference proteome</keyword>
<comment type="caution">
    <text evidence="1">The sequence shown here is derived from an EMBL/GenBank/DDBJ whole genome shotgun (WGS) entry which is preliminary data.</text>
</comment>
<dbReference type="EMBL" id="JADFTS010000008">
    <property type="protein sequence ID" value="KAF9594028.1"/>
    <property type="molecule type" value="Genomic_DNA"/>
</dbReference>
<organism evidence="1 2">
    <name type="scientific">Coptis chinensis</name>
    <dbReference type="NCBI Taxonomy" id="261450"/>
    <lineage>
        <taxon>Eukaryota</taxon>
        <taxon>Viridiplantae</taxon>
        <taxon>Streptophyta</taxon>
        <taxon>Embryophyta</taxon>
        <taxon>Tracheophyta</taxon>
        <taxon>Spermatophyta</taxon>
        <taxon>Magnoliopsida</taxon>
        <taxon>Ranunculales</taxon>
        <taxon>Ranunculaceae</taxon>
        <taxon>Coptidoideae</taxon>
        <taxon>Coptis</taxon>
    </lineage>
</organism>
<proteinExistence type="predicted"/>
<reference evidence="1 2" key="1">
    <citation type="submission" date="2020-10" db="EMBL/GenBank/DDBJ databases">
        <title>The Coptis chinensis genome and diversification of protoberbering-type alkaloids.</title>
        <authorList>
            <person name="Wang B."/>
            <person name="Shu S."/>
            <person name="Song C."/>
            <person name="Liu Y."/>
        </authorList>
    </citation>
    <scope>NUCLEOTIDE SEQUENCE [LARGE SCALE GENOMIC DNA]</scope>
    <source>
        <strain evidence="1">HL-2020</strain>
        <tissue evidence="1">Leaf</tissue>
    </source>
</reference>
<protein>
    <submittedName>
        <fullName evidence="1">Uncharacterized protein</fullName>
    </submittedName>
</protein>
<evidence type="ECO:0000313" key="2">
    <source>
        <dbReference type="Proteomes" id="UP000631114"/>
    </source>
</evidence>
<dbReference type="Gene3D" id="1.10.560.10">
    <property type="entry name" value="GroEL-like equatorial domain"/>
    <property type="match status" value="1"/>
</dbReference>
<accession>A0A835HBT2</accession>
<name>A0A835HBT2_9MAGN</name>
<dbReference type="InterPro" id="IPR044224">
    <property type="entry name" value="KOBITO1-like"/>
</dbReference>
<evidence type="ECO:0000313" key="1">
    <source>
        <dbReference type="EMBL" id="KAF9594028.1"/>
    </source>
</evidence>
<dbReference type="InterPro" id="IPR027413">
    <property type="entry name" value="GROEL-like_equatorial_sf"/>
</dbReference>
<dbReference type="GO" id="GO:0009737">
    <property type="term" value="P:response to abscisic acid"/>
    <property type="evidence" value="ECO:0007669"/>
    <property type="project" value="InterPro"/>
</dbReference>
<dbReference type="PANTHER" id="PTHR46701:SF7">
    <property type="entry name" value="GLYCOSYLTRANSFERASE-LIKE KOBITO 1"/>
    <property type="match status" value="1"/>
</dbReference>
<sequence>MCLVVSSFVSSSTIITLIGDNFVSIGSLKDISGLNISEVLSCDEVNYGYNAAKDCYEDLMAAGIMDPSKAFIIASTAIEEEMLHCFSLFLRLNLEAVYCLLMLTTRAIVQGLRESGVFSYVVMSAQMTLSKEKFLSSIESSNSCRTDKSNVLSMRKFGRSEDSQATARKVLEIADASHVIAVPPLSPPGMDELQVEVS</sequence>
<gene>
    <name evidence="1" type="ORF">IFM89_026880</name>
</gene>
<dbReference type="AlphaFoldDB" id="A0A835HBT2"/>
<dbReference type="Proteomes" id="UP000631114">
    <property type="component" value="Unassembled WGS sequence"/>
</dbReference>
<dbReference type="OrthoDB" id="433309at2759"/>